<evidence type="ECO:0000313" key="1">
    <source>
        <dbReference type="EMBL" id="JAD32428.1"/>
    </source>
</evidence>
<dbReference type="AlphaFoldDB" id="A0A0A9SVT4"/>
<reference evidence="1" key="1">
    <citation type="submission" date="2014-09" db="EMBL/GenBank/DDBJ databases">
        <authorList>
            <person name="Magalhaes I.L.F."/>
            <person name="Oliveira U."/>
            <person name="Santos F.R."/>
            <person name="Vidigal T.H.D.A."/>
            <person name="Brescovit A.D."/>
            <person name="Santos A.J."/>
        </authorList>
    </citation>
    <scope>NUCLEOTIDE SEQUENCE</scope>
    <source>
        <tissue evidence="1">Shoot tissue taken approximately 20 cm above the soil surface</tissue>
    </source>
</reference>
<dbReference type="EMBL" id="GBRH01265467">
    <property type="protein sequence ID" value="JAD32428.1"/>
    <property type="molecule type" value="Transcribed_RNA"/>
</dbReference>
<reference evidence="1" key="2">
    <citation type="journal article" date="2015" name="Data Brief">
        <title>Shoot transcriptome of the giant reed, Arundo donax.</title>
        <authorList>
            <person name="Barrero R.A."/>
            <person name="Guerrero F.D."/>
            <person name="Moolhuijzen P."/>
            <person name="Goolsby J.A."/>
            <person name="Tidwell J."/>
            <person name="Bellgard S.E."/>
            <person name="Bellgard M.I."/>
        </authorList>
    </citation>
    <scope>NUCLEOTIDE SEQUENCE</scope>
    <source>
        <tissue evidence="1">Shoot tissue taken approximately 20 cm above the soil surface</tissue>
    </source>
</reference>
<proteinExistence type="predicted"/>
<protein>
    <submittedName>
        <fullName evidence="1">Uncharacterized protein</fullName>
    </submittedName>
</protein>
<name>A0A0A9SVT4_ARUDO</name>
<accession>A0A0A9SVT4</accession>
<organism evidence="1">
    <name type="scientific">Arundo donax</name>
    <name type="common">Giant reed</name>
    <name type="synonym">Donax arundinaceus</name>
    <dbReference type="NCBI Taxonomy" id="35708"/>
    <lineage>
        <taxon>Eukaryota</taxon>
        <taxon>Viridiplantae</taxon>
        <taxon>Streptophyta</taxon>
        <taxon>Embryophyta</taxon>
        <taxon>Tracheophyta</taxon>
        <taxon>Spermatophyta</taxon>
        <taxon>Magnoliopsida</taxon>
        <taxon>Liliopsida</taxon>
        <taxon>Poales</taxon>
        <taxon>Poaceae</taxon>
        <taxon>PACMAD clade</taxon>
        <taxon>Arundinoideae</taxon>
        <taxon>Arundineae</taxon>
        <taxon>Arundo</taxon>
    </lineage>
</organism>
<sequence>MTSHEQYVIDHRQNTSSNLKVLDSLLIVVPTSTHSHNYWH</sequence>